<evidence type="ECO:0008006" key="3">
    <source>
        <dbReference type="Google" id="ProtNLM"/>
    </source>
</evidence>
<dbReference type="OrthoDB" id="121499at2"/>
<dbReference type="Proteomes" id="UP000189627">
    <property type="component" value="Chromosome 1"/>
</dbReference>
<reference evidence="2" key="1">
    <citation type="submission" date="2017-02" db="EMBL/GenBank/DDBJ databases">
        <title>Complete genome sequence of Cupriavidus necator strain NH9, a 3-chlorobenzoate degrader.</title>
        <authorList>
            <person name="Moriuchi R."/>
            <person name="Dohra H."/>
            <person name="Ogawa N."/>
        </authorList>
    </citation>
    <scope>NUCLEOTIDE SEQUENCE [LARGE SCALE GENOMIC DNA]</scope>
    <source>
        <strain evidence="2">NH9</strain>
    </source>
</reference>
<sequence>MPSTTRPTQRPLPQLWKPALVALVAACSLTGCVTERVVVREPAPQRQVVRAMPAPVHEDRGTAPGYGWNWVPGHWRWAGNDWLWVHGKWLQQPVPPMPPVIVEQITVAPAPHAYWVPGHWVWRYDAGGGWMWVRGGWH</sequence>
<organism evidence="1 2">
    <name type="scientific">Cupriavidus necator</name>
    <name type="common">Alcaligenes eutrophus</name>
    <name type="synonym">Ralstonia eutropha</name>
    <dbReference type="NCBI Taxonomy" id="106590"/>
    <lineage>
        <taxon>Bacteria</taxon>
        <taxon>Pseudomonadati</taxon>
        <taxon>Pseudomonadota</taxon>
        <taxon>Betaproteobacteria</taxon>
        <taxon>Burkholderiales</taxon>
        <taxon>Burkholderiaceae</taxon>
        <taxon>Cupriavidus</taxon>
    </lineage>
</organism>
<dbReference type="PROSITE" id="PS51257">
    <property type="entry name" value="PROKAR_LIPOPROTEIN"/>
    <property type="match status" value="1"/>
</dbReference>
<name>A0A1U9UKS6_CUPNE</name>
<protein>
    <recommendedName>
        <fullName evidence="3">YXWGXW repeat-containing protein</fullName>
    </recommendedName>
</protein>
<evidence type="ECO:0000313" key="2">
    <source>
        <dbReference type="Proteomes" id="UP000189627"/>
    </source>
</evidence>
<dbReference type="EMBL" id="CP017757">
    <property type="protein sequence ID" value="AQV93314.1"/>
    <property type="molecule type" value="Genomic_DNA"/>
</dbReference>
<accession>A0A1U9UKS6</accession>
<dbReference type="AlphaFoldDB" id="A0A1U9UKS6"/>
<dbReference type="KEGG" id="cuh:BJN34_05325"/>
<gene>
    <name evidence="1" type="ORF">BJN34_05325</name>
</gene>
<evidence type="ECO:0000313" key="1">
    <source>
        <dbReference type="EMBL" id="AQV93314.1"/>
    </source>
</evidence>
<dbReference type="RefSeq" id="WP_078195685.1">
    <property type="nucleotide sequence ID" value="NZ_CP017757.2"/>
</dbReference>
<proteinExistence type="predicted"/>